<dbReference type="Proteomes" id="UP001320159">
    <property type="component" value="Unassembled WGS sequence"/>
</dbReference>
<proteinExistence type="predicted"/>
<evidence type="ECO:0000313" key="2">
    <source>
        <dbReference type="EMBL" id="MCD1295771.1"/>
    </source>
</evidence>
<dbReference type="InterPro" id="IPR026363">
    <property type="entry name" value="CxxC-x17-CxxC_dom"/>
</dbReference>
<dbReference type="NCBIfam" id="TIGR04272">
    <property type="entry name" value="cxxc_cxxc_Mbark"/>
    <property type="match status" value="1"/>
</dbReference>
<evidence type="ECO:0000313" key="3">
    <source>
        <dbReference type="Proteomes" id="UP001320159"/>
    </source>
</evidence>
<dbReference type="RefSeq" id="WP_369424300.1">
    <property type="nucleotide sequence ID" value="NZ_PGCK01000011.1"/>
</dbReference>
<evidence type="ECO:0000259" key="1">
    <source>
        <dbReference type="Pfam" id="PF23477"/>
    </source>
</evidence>
<comment type="caution">
    <text evidence="2">The sequence shown here is derived from an EMBL/GenBank/DDBJ whole genome shotgun (WGS) entry which is preliminary data.</text>
</comment>
<reference evidence="2 3" key="1">
    <citation type="submission" date="2017-11" db="EMBL/GenBank/DDBJ databases">
        <title>Isolation and Characterization of Family Methanocellaceae Species from Potential Methane Hydrate Area Offshore Southwestern Taiwan.</title>
        <authorList>
            <person name="Zhang W.-L."/>
            <person name="Chen W.-C."/>
            <person name="Lai M.-C."/>
            <person name="Chen S.-C."/>
        </authorList>
    </citation>
    <scope>NUCLEOTIDE SEQUENCE [LARGE SCALE GENOMIC DNA]</scope>
    <source>
        <strain evidence="2 3">CWC-04</strain>
    </source>
</reference>
<dbReference type="Pfam" id="PF23477">
    <property type="entry name" value="zf_Tbcl_2"/>
    <property type="match status" value="1"/>
</dbReference>
<dbReference type="EMBL" id="PGCK01000011">
    <property type="protein sequence ID" value="MCD1295771.1"/>
    <property type="molecule type" value="Genomic_DNA"/>
</dbReference>
<protein>
    <submittedName>
        <fullName evidence="2">DNA-directed RNA polymerase</fullName>
    </submittedName>
</protein>
<gene>
    <name evidence="2" type="ORF">CUJ83_12255</name>
</gene>
<name>A0AAP2RDS9_9EURY</name>
<organism evidence="2 3">
    <name type="scientific">Methanooceanicella nereidis</name>
    <dbReference type="NCBI Taxonomy" id="2052831"/>
    <lineage>
        <taxon>Archaea</taxon>
        <taxon>Methanobacteriati</taxon>
        <taxon>Methanobacteriota</taxon>
        <taxon>Stenosarchaea group</taxon>
        <taxon>Methanomicrobia</taxon>
        <taxon>Methanocellales</taxon>
        <taxon>Methanocellaceae</taxon>
        <taxon>Methanooceanicella</taxon>
    </lineage>
</organism>
<keyword evidence="3" id="KW-1185">Reference proteome</keyword>
<feature type="domain" description="CxxC-x17-CxxC" evidence="1">
    <location>
        <begin position="13"/>
        <end position="49"/>
    </location>
</feature>
<keyword evidence="2" id="KW-0240">DNA-directed RNA polymerase</keyword>
<keyword evidence="2" id="KW-0804">Transcription</keyword>
<dbReference type="AlphaFoldDB" id="A0AAP2RDS9"/>
<sequence length="56" mass="6344">MSGNFLGRSIGPREMHKATCSDCGNECQVPFRPNGSKPVYCNDCFPKHRVARKPRY</sequence>
<accession>A0AAP2RDS9</accession>
<dbReference type="GO" id="GO:0000428">
    <property type="term" value="C:DNA-directed RNA polymerase complex"/>
    <property type="evidence" value="ECO:0007669"/>
    <property type="project" value="UniProtKB-KW"/>
</dbReference>